<dbReference type="Proteomes" id="UP000179807">
    <property type="component" value="Unassembled WGS sequence"/>
</dbReference>
<accession>A0A1J4JG37</accession>
<dbReference type="RefSeq" id="XP_068349301.1">
    <property type="nucleotide sequence ID" value="XM_068495224.1"/>
</dbReference>
<proteinExistence type="predicted"/>
<evidence type="ECO:0000256" key="1">
    <source>
        <dbReference type="SAM" id="Coils"/>
    </source>
</evidence>
<dbReference type="EMBL" id="MLAK01001193">
    <property type="protein sequence ID" value="OHS96164.1"/>
    <property type="molecule type" value="Genomic_DNA"/>
</dbReference>
<sequence length="648" mass="73755">MAKNSIDDSYLEHSMDYGMDGQYEGNSFGSFNHERIEAIPKKNNFINFNNFNSNNNFNVNEGPSMGNFGMFGNNQESSMNNFNSTIGQSNAQQSGGRLLNRKMIKPTLLNKDEQSENMNSSVMNKSSSIKVDLNVKGTNVFAALGAPPIQKPNVTKTEIPQNNINFMSVQQQQNKPIFAQQQPVVAQQPIIAQQQQPIFAQQQQAQKMSIPVKVGPKNQMMNEYSEAPSPSPQQPNIMMGNYQQQYDDYSPPPQPQQYPNLKQQQPKQTQPSKPAYSAPPQPTLSDLFNQRQASIENGFATSLERSMNNFKRAFSNEFQTIMRQVQSPTQLLDIGEFSENLKAEVSNLINTPINGLDIDSTNVTRKVTAAIDEYTKPVSVLLSEASSRNALAADHHLSELRQLQEELDSLHNVLRGSTDNIVKELQRESQNTASIRDAEQLKFRDLEQKMRTLKMKHVELESRANRQNSDREAFERTSKQFEAKRREWEEETLPTLYDEGGVLRQKIMQQLSNLKNEIEHESFEELIEFVNEGLKTVKEESDNMRSELMQLELANRTVMAKAKESHMMRLPIPSQSQMRPTINPALNQTANPILNQTTQQMSQSFAPQQQAPKSARRQMSVVNEAQEKLQLIRRKREEAMRDISGQFL</sequence>
<evidence type="ECO:0000313" key="4">
    <source>
        <dbReference type="Proteomes" id="UP000179807"/>
    </source>
</evidence>
<protein>
    <submittedName>
        <fullName evidence="3">Uncharacterized protein</fullName>
    </submittedName>
</protein>
<evidence type="ECO:0000313" key="3">
    <source>
        <dbReference type="EMBL" id="OHS96164.1"/>
    </source>
</evidence>
<feature type="compositionally biased region" description="Low complexity" evidence="2">
    <location>
        <begin position="599"/>
        <end position="613"/>
    </location>
</feature>
<comment type="caution">
    <text evidence="3">The sequence shown here is derived from an EMBL/GenBank/DDBJ whole genome shotgun (WGS) entry which is preliminary data.</text>
</comment>
<reference evidence="3" key="1">
    <citation type="submission" date="2016-10" db="EMBL/GenBank/DDBJ databases">
        <authorList>
            <person name="Benchimol M."/>
            <person name="Almeida L.G."/>
            <person name="Vasconcelos A.T."/>
            <person name="Perreira-Neves A."/>
            <person name="Rosa I.A."/>
            <person name="Tasca T."/>
            <person name="Bogo M.R."/>
            <person name="de Souza W."/>
        </authorList>
    </citation>
    <scope>NUCLEOTIDE SEQUENCE [LARGE SCALE GENOMIC DNA]</scope>
    <source>
        <strain evidence="3">K</strain>
    </source>
</reference>
<dbReference type="AlphaFoldDB" id="A0A1J4JG37"/>
<feature type="region of interest" description="Disordered" evidence="2">
    <location>
        <begin position="599"/>
        <end position="621"/>
    </location>
</feature>
<gene>
    <name evidence="3" type="ORF">TRFO_10066</name>
</gene>
<feature type="coiled-coil region" evidence="1">
    <location>
        <begin position="393"/>
        <end position="554"/>
    </location>
</feature>
<feature type="compositionally biased region" description="Low complexity" evidence="2">
    <location>
        <begin position="257"/>
        <end position="274"/>
    </location>
</feature>
<dbReference type="OrthoDB" id="10649118at2759"/>
<dbReference type="VEuPathDB" id="TrichDB:TRFO_10066"/>
<feature type="region of interest" description="Disordered" evidence="2">
    <location>
        <begin position="220"/>
        <end position="285"/>
    </location>
</feature>
<keyword evidence="1" id="KW-0175">Coiled coil</keyword>
<organism evidence="3 4">
    <name type="scientific">Tritrichomonas foetus</name>
    <dbReference type="NCBI Taxonomy" id="1144522"/>
    <lineage>
        <taxon>Eukaryota</taxon>
        <taxon>Metamonada</taxon>
        <taxon>Parabasalia</taxon>
        <taxon>Tritrichomonadida</taxon>
        <taxon>Tritrichomonadidae</taxon>
        <taxon>Tritrichomonas</taxon>
    </lineage>
</organism>
<dbReference type="GeneID" id="94829928"/>
<keyword evidence="4" id="KW-1185">Reference proteome</keyword>
<evidence type="ECO:0000256" key="2">
    <source>
        <dbReference type="SAM" id="MobiDB-lite"/>
    </source>
</evidence>
<name>A0A1J4JG37_9EUKA</name>